<dbReference type="EMBL" id="HBGY01004331">
    <property type="protein sequence ID" value="CAD9560569.1"/>
    <property type="molecule type" value="Transcribed_RNA"/>
</dbReference>
<comment type="subcellular location">
    <subcellularLocation>
        <location evidence="1">Cell envelope</location>
    </subcellularLocation>
    <subcellularLocation>
        <location evidence="2">Membrane</location>
    </subcellularLocation>
</comment>
<name>A0A7S2JXQ0_9STRA</name>
<proteinExistence type="predicted"/>
<feature type="compositionally biased region" description="Basic and acidic residues" evidence="6">
    <location>
        <begin position="96"/>
        <end position="116"/>
    </location>
</feature>
<evidence type="ECO:0000313" key="7">
    <source>
        <dbReference type="EMBL" id="CAD9560569.1"/>
    </source>
</evidence>
<evidence type="ECO:0008006" key="8">
    <source>
        <dbReference type="Google" id="ProtNLM"/>
    </source>
</evidence>
<feature type="compositionally biased region" description="Polar residues" evidence="6">
    <location>
        <begin position="74"/>
        <end position="94"/>
    </location>
</feature>
<organism evidence="7">
    <name type="scientific">Leptocylindrus danicus</name>
    <dbReference type="NCBI Taxonomy" id="163516"/>
    <lineage>
        <taxon>Eukaryota</taxon>
        <taxon>Sar</taxon>
        <taxon>Stramenopiles</taxon>
        <taxon>Ochrophyta</taxon>
        <taxon>Bacillariophyta</taxon>
        <taxon>Coscinodiscophyceae</taxon>
        <taxon>Chaetocerotophycidae</taxon>
        <taxon>Leptocylindrales</taxon>
        <taxon>Leptocylindraceae</taxon>
        <taxon>Leptocylindrus</taxon>
    </lineage>
</organism>
<feature type="compositionally biased region" description="Polar residues" evidence="6">
    <location>
        <begin position="147"/>
        <end position="176"/>
    </location>
</feature>
<accession>A0A7S2JXQ0</accession>
<dbReference type="GO" id="GO:0016020">
    <property type="term" value="C:membrane"/>
    <property type="evidence" value="ECO:0007669"/>
    <property type="project" value="UniProtKB-SubCell"/>
</dbReference>
<dbReference type="SUPFAM" id="SSF52058">
    <property type="entry name" value="L domain-like"/>
    <property type="match status" value="1"/>
</dbReference>
<dbReference type="Gene3D" id="3.80.10.10">
    <property type="entry name" value="Ribonuclease Inhibitor"/>
    <property type="match status" value="2"/>
</dbReference>
<keyword evidence="4" id="KW-0677">Repeat</keyword>
<dbReference type="PANTHER" id="PTHR48059:SF30">
    <property type="entry name" value="OS06G0587000 PROTEIN"/>
    <property type="match status" value="1"/>
</dbReference>
<dbReference type="AlphaFoldDB" id="A0A7S2JXQ0"/>
<evidence type="ECO:0000256" key="1">
    <source>
        <dbReference type="ARBA" id="ARBA00004196"/>
    </source>
</evidence>
<dbReference type="InterPro" id="IPR051848">
    <property type="entry name" value="PGIP"/>
</dbReference>
<feature type="compositionally biased region" description="Low complexity" evidence="6">
    <location>
        <begin position="52"/>
        <end position="66"/>
    </location>
</feature>
<evidence type="ECO:0000256" key="5">
    <source>
        <dbReference type="ARBA" id="ARBA00023136"/>
    </source>
</evidence>
<evidence type="ECO:0000256" key="3">
    <source>
        <dbReference type="ARBA" id="ARBA00022729"/>
    </source>
</evidence>
<feature type="compositionally biased region" description="Polar residues" evidence="6">
    <location>
        <begin position="119"/>
        <end position="140"/>
    </location>
</feature>
<dbReference type="PANTHER" id="PTHR48059">
    <property type="entry name" value="POLYGALACTURONASE INHIBITOR 1"/>
    <property type="match status" value="1"/>
</dbReference>
<sequence length="500" mass="52948">MVRSLPLCLLTDFVANNNSSTFPITPHPSNCSAVEYPSLYPSEWPSRRSDVPSIAPSVLSSSGPSLEPSPNPTISPSRTPSFTSSNVPSIQPSALETDKPSSKPSHDPTELKHFAPSEEPSNNSSALPSQETTSSPTTRPSAKDSSEPTMTPSGHQSAKPSSIPSKRASSMPSTLPSFAPQAFPSGIPTTGNLTNTPVNNLISFPSQLPSVVQGILLPPNSTRHDVILGILTPDVVSSTSLDDASSSASLAFEWIVNEDSSLEVDSDQTIQRFIMGKIFFQMNGDRWSTSTAGGHAGNNWMDASHECDWLNVLCDENNRITEILIEGSGVHGALVDEIDWLANLRHYKMNGNSITGTIPTQFGNLTRLEILRLEGNKLVGEIPMEIYNAVKLVEVNLGQNNLGGSISTLIGNLVNIETLDIATNEEMTGSLPSEMESLKSFTSLHIEATGLTGSVPSGVCDYLMSNDGKITSACGGGAWGSGGGGITFTCNCHVGTVCCV</sequence>
<reference evidence="7" key="1">
    <citation type="submission" date="2021-01" db="EMBL/GenBank/DDBJ databases">
        <authorList>
            <person name="Corre E."/>
            <person name="Pelletier E."/>
            <person name="Niang G."/>
            <person name="Scheremetjew M."/>
            <person name="Finn R."/>
            <person name="Kale V."/>
            <person name="Holt S."/>
            <person name="Cochrane G."/>
            <person name="Meng A."/>
            <person name="Brown T."/>
            <person name="Cohen L."/>
        </authorList>
    </citation>
    <scope>NUCLEOTIDE SEQUENCE</scope>
    <source>
        <strain evidence="7">B650</strain>
    </source>
</reference>
<keyword evidence="3" id="KW-0732">Signal</keyword>
<gene>
    <name evidence="7" type="ORF">LDAN0321_LOCUS2621</name>
</gene>
<protein>
    <recommendedName>
        <fullName evidence="8">Leucine-rich repeat-containing N-terminal plant-type domain-containing protein</fullName>
    </recommendedName>
</protein>
<keyword evidence="5" id="KW-0472">Membrane</keyword>
<evidence type="ECO:0000256" key="2">
    <source>
        <dbReference type="ARBA" id="ARBA00004370"/>
    </source>
</evidence>
<evidence type="ECO:0000256" key="4">
    <source>
        <dbReference type="ARBA" id="ARBA00022737"/>
    </source>
</evidence>
<evidence type="ECO:0000256" key="6">
    <source>
        <dbReference type="SAM" id="MobiDB-lite"/>
    </source>
</evidence>
<dbReference type="FunFam" id="3.80.10.10:FF:000400">
    <property type="entry name" value="Nuclear pore complex protein NUP107"/>
    <property type="match status" value="1"/>
</dbReference>
<dbReference type="InterPro" id="IPR032675">
    <property type="entry name" value="LRR_dom_sf"/>
</dbReference>
<feature type="region of interest" description="Disordered" evidence="6">
    <location>
        <begin position="44"/>
        <end position="191"/>
    </location>
</feature>